<dbReference type="AlphaFoldDB" id="A0A914WUC1"/>
<dbReference type="PRINTS" id="PR00276">
    <property type="entry name" value="INSULINFAMLY"/>
</dbReference>
<dbReference type="GO" id="GO:0005576">
    <property type="term" value="C:extracellular region"/>
    <property type="evidence" value="ECO:0007669"/>
    <property type="project" value="UniProtKB-SubCell"/>
</dbReference>
<dbReference type="PANTHER" id="PTHR13647">
    <property type="entry name" value="INSULIN-LIKE PEPTIDE 2-RELATED"/>
    <property type="match status" value="1"/>
</dbReference>
<dbReference type="PANTHER" id="PTHR13647:SF4">
    <property type="entry name" value="INSULIN-LIKE PEPTIDE 1-RELATED"/>
    <property type="match status" value="1"/>
</dbReference>
<feature type="chain" id="PRO_5037732103" evidence="7">
    <location>
        <begin position="26"/>
        <end position="110"/>
    </location>
</feature>
<dbReference type="InterPro" id="IPR016179">
    <property type="entry name" value="Insulin-like"/>
</dbReference>
<evidence type="ECO:0000259" key="8">
    <source>
        <dbReference type="SMART" id="SM00078"/>
    </source>
</evidence>
<dbReference type="SMART" id="SM00078">
    <property type="entry name" value="IlGF"/>
    <property type="match status" value="1"/>
</dbReference>
<sequence>MRPTGANILLVSLLLFVLCPTPVESNFRLCGARLTSMLNSVCNGCFRPPRGSVKLQLVKRATPTIDDWPDDPILRWFSQRTKRNDPTVGVADKCCTGRCTMSDIRRYCCN</sequence>
<dbReference type="GO" id="GO:0005179">
    <property type="term" value="F:hormone activity"/>
    <property type="evidence" value="ECO:0007669"/>
    <property type="project" value="InterPro"/>
</dbReference>
<feature type="signal peptide" evidence="7">
    <location>
        <begin position="1"/>
        <end position="25"/>
    </location>
</feature>
<comment type="similarity">
    <text evidence="1 6">Belongs to the insulin family.</text>
</comment>
<keyword evidence="3" id="KW-0165">Cleavage on pair of basic residues</keyword>
<organism evidence="9 10">
    <name type="scientific">Plectus sambesii</name>
    <dbReference type="NCBI Taxonomy" id="2011161"/>
    <lineage>
        <taxon>Eukaryota</taxon>
        <taxon>Metazoa</taxon>
        <taxon>Ecdysozoa</taxon>
        <taxon>Nematoda</taxon>
        <taxon>Chromadorea</taxon>
        <taxon>Plectida</taxon>
        <taxon>Plectina</taxon>
        <taxon>Plectoidea</taxon>
        <taxon>Plectidae</taxon>
        <taxon>Plectus</taxon>
    </lineage>
</organism>
<dbReference type="InterPro" id="IPR022353">
    <property type="entry name" value="Insulin_CS"/>
</dbReference>
<dbReference type="SUPFAM" id="SSF56994">
    <property type="entry name" value="Insulin-like"/>
    <property type="match status" value="1"/>
</dbReference>
<dbReference type="InterPro" id="IPR022352">
    <property type="entry name" value="Ins/IGF/rlx"/>
</dbReference>
<dbReference type="Pfam" id="PF00049">
    <property type="entry name" value="Insulin"/>
    <property type="match status" value="1"/>
</dbReference>
<dbReference type="Proteomes" id="UP000887566">
    <property type="component" value="Unplaced"/>
</dbReference>
<keyword evidence="6" id="KW-0964">Secreted</keyword>
<protein>
    <submittedName>
        <fullName evidence="10">Insulin-like domain-containing protein</fullName>
    </submittedName>
</protein>
<dbReference type="InterPro" id="IPR036438">
    <property type="entry name" value="Insulin-like_sf"/>
</dbReference>
<feature type="domain" description="Insulin-like" evidence="8">
    <location>
        <begin position="27"/>
        <end position="108"/>
    </location>
</feature>
<comment type="subunit">
    <text evidence="2">Heterodimer of a B chain and an A chain linked by two disulfide bonds.</text>
</comment>
<dbReference type="WBParaSite" id="PSAMB.scaffold543size47678.g6692.t1">
    <property type="protein sequence ID" value="PSAMB.scaffold543size47678.g6692.t1"/>
    <property type="gene ID" value="PSAMB.scaffold543size47678.g6692"/>
</dbReference>
<evidence type="ECO:0000256" key="2">
    <source>
        <dbReference type="ARBA" id="ARBA00011207"/>
    </source>
</evidence>
<evidence type="ECO:0000313" key="10">
    <source>
        <dbReference type="WBParaSite" id="PSAMB.scaffold543size47678.g6692.t1"/>
    </source>
</evidence>
<proteinExistence type="inferred from homology"/>
<evidence type="ECO:0000256" key="6">
    <source>
        <dbReference type="RuleBase" id="RU000406"/>
    </source>
</evidence>
<keyword evidence="4 7" id="KW-0732">Signal</keyword>
<accession>A0A914WUC1</accession>
<name>A0A914WUC1_9BILA</name>
<comment type="subcellular location">
    <subcellularLocation>
        <location evidence="6">Secreted</location>
    </subcellularLocation>
</comment>
<evidence type="ECO:0000256" key="1">
    <source>
        <dbReference type="ARBA" id="ARBA00009034"/>
    </source>
</evidence>
<keyword evidence="9" id="KW-1185">Reference proteome</keyword>
<evidence type="ECO:0000256" key="5">
    <source>
        <dbReference type="ARBA" id="ARBA00023157"/>
    </source>
</evidence>
<evidence type="ECO:0000256" key="4">
    <source>
        <dbReference type="ARBA" id="ARBA00022729"/>
    </source>
</evidence>
<reference evidence="10" key="1">
    <citation type="submission" date="2022-11" db="UniProtKB">
        <authorList>
            <consortium name="WormBaseParasite"/>
        </authorList>
    </citation>
    <scope>IDENTIFICATION</scope>
</reference>
<evidence type="ECO:0000256" key="7">
    <source>
        <dbReference type="SAM" id="SignalP"/>
    </source>
</evidence>
<evidence type="ECO:0000313" key="9">
    <source>
        <dbReference type="Proteomes" id="UP000887566"/>
    </source>
</evidence>
<dbReference type="Gene3D" id="1.10.100.10">
    <property type="entry name" value="Insulin-like"/>
    <property type="match status" value="1"/>
</dbReference>
<keyword evidence="5" id="KW-1015">Disulfide bond</keyword>
<dbReference type="PROSITE" id="PS00262">
    <property type="entry name" value="INSULIN"/>
    <property type="match status" value="1"/>
</dbReference>
<evidence type="ECO:0000256" key="3">
    <source>
        <dbReference type="ARBA" id="ARBA00022685"/>
    </source>
</evidence>